<dbReference type="InterPro" id="IPR018392">
    <property type="entry name" value="LysM"/>
</dbReference>
<dbReference type="AlphaFoldDB" id="W9GKK7"/>
<sequence>MTTPGHRRNRARLTGLAAVLAILAIVAGLPALLLAVGGIPDQPPSLQAVVGALTRPDDGTLAVTALVVLGWLCWLILTASLVAELVAALRGRPARVLPGFAWPQGTARVLLSSAALLFATAPLPTPATAAATTTSTASVFPVAAMTTTMTTTKEAATTAPALLSEAAPPAPSPSHVVRQGDSLWSIAAETLGAGRRYPEIVALNRDVLGNQPDFLLPGTSLRLPSTATTASLAASTTTGSRYVVHDGDTLWGIADEQLGDATRYPEIVAASQGIRQPGGARLTDPDVIDIGWTLTIPDAAARTDRADAPAPAAQRATRPGHASPRPSPKAGAPAELATPTESTSPATKPTPRPAPARQPETTQPPPPGEHAATAPGSDTAGHGSITPAWLLTGLAGGGGLLAGSLFLALRSRRRAQFRARRPGRTVAVPSQQLAPVEKTIASTGQPASVAVEWLDQVLRRLAAARASTQAAMPDLAAVEIGTTTMTLHLTSRHELPPPWDQSEDGHRWHLPLSTDPGEVGPDVPDQPAPYPLLVTAGTADTGETWLLNCERLTPLTITGDATFAQDFARYLTAELACNPWSFGVSVHCVGVGEDLVALNPERIHASSDLDAVARQVLEQAITTKDRARQVALDVSTARAAQTGAEPWHASVLLVDAVPASEAMARLVALIEENPSTTGTSLVLLRPHTSPASGVEIHATSTGRVRVADLGLDLVAVGLTPDEAKGCAALLAQADHVEDVPIPVDPDACGWRSFADQAGSIRAEHTANRDSLDEMQEEGSSCTSILDLRDDDYIEVAATTRDDLQRLAPAVPDGVRASVERLDPDLDTDLQSWFSEQCDLPRLTLLGPVRARTRGIALTKRKPYYTELLAYLATRPGGVTPDELAEAFSLTAARVRNDVKIVRDWLGVNPRTGRKHLPDAREAPAAKERGVAVYQVEGLLTDIDLFRRLRLRGESRGPAGIADLRRALTLVEGRPFDRLRPGGWSWLLEGDRIDHHLLCAVVDVAHTVTTHSLTGGDHRTARAAAELACLAGPYEEIPRLDLAAVAAAEGHHEEADRIAREDICARAEQPGPPDDLPDRTQRILEQHAWLRSSKTAS</sequence>
<proteinExistence type="predicted"/>
<evidence type="ECO:0000313" key="5">
    <source>
        <dbReference type="Proteomes" id="UP000019494"/>
    </source>
</evidence>
<dbReference type="Pfam" id="PF01476">
    <property type="entry name" value="LysM"/>
    <property type="match status" value="2"/>
</dbReference>
<evidence type="ECO:0000259" key="3">
    <source>
        <dbReference type="PROSITE" id="PS51782"/>
    </source>
</evidence>
<gene>
    <name evidence="4" type="ORF">N864_16765</name>
</gene>
<keyword evidence="2" id="KW-0472">Membrane</keyword>
<dbReference type="PATRIC" id="fig|584657.3.peg.1242"/>
<feature type="region of interest" description="Disordered" evidence="1">
    <location>
        <begin position="301"/>
        <end position="381"/>
    </location>
</feature>
<keyword evidence="2" id="KW-0812">Transmembrane</keyword>
<dbReference type="EMBL" id="AWQS01000032">
    <property type="protein sequence ID" value="EWT06796.1"/>
    <property type="molecule type" value="Genomic_DNA"/>
</dbReference>
<protein>
    <recommendedName>
        <fullName evidence="3">LysM domain-containing protein</fullName>
    </recommendedName>
</protein>
<feature type="domain" description="LysM" evidence="3">
    <location>
        <begin position="240"/>
        <end position="296"/>
    </location>
</feature>
<dbReference type="InterPro" id="IPR052196">
    <property type="entry name" value="Bact_Kbp"/>
</dbReference>
<dbReference type="OrthoDB" id="8444614at2"/>
<feature type="compositionally biased region" description="Pro residues" evidence="1">
    <location>
        <begin position="348"/>
        <end position="368"/>
    </location>
</feature>
<dbReference type="CDD" id="cd00118">
    <property type="entry name" value="LysM"/>
    <property type="match status" value="2"/>
</dbReference>
<reference evidence="5" key="1">
    <citation type="submission" date="2013-08" db="EMBL/GenBank/DDBJ databases">
        <title>Intrasporangium oryzae NRRL B-24470.</title>
        <authorList>
            <person name="Liu H."/>
            <person name="Wang G."/>
        </authorList>
    </citation>
    <scope>NUCLEOTIDE SEQUENCE [LARGE SCALE GENOMIC DNA]</scope>
    <source>
        <strain evidence="5">Q5-1</strain>
    </source>
</reference>
<accession>W9GKK7</accession>
<evidence type="ECO:0000256" key="1">
    <source>
        <dbReference type="SAM" id="MobiDB-lite"/>
    </source>
</evidence>
<feature type="transmembrane region" description="Helical" evidence="2">
    <location>
        <begin position="388"/>
        <end position="409"/>
    </location>
</feature>
<dbReference type="PANTHER" id="PTHR34700">
    <property type="entry name" value="POTASSIUM BINDING PROTEIN KBP"/>
    <property type="match status" value="1"/>
</dbReference>
<name>W9GKK7_9MICO</name>
<dbReference type="InterPro" id="IPR036779">
    <property type="entry name" value="LysM_dom_sf"/>
</dbReference>
<keyword evidence="2" id="KW-1133">Transmembrane helix</keyword>
<feature type="compositionally biased region" description="Low complexity" evidence="1">
    <location>
        <begin position="308"/>
        <end position="319"/>
    </location>
</feature>
<feature type="transmembrane region" description="Helical" evidence="2">
    <location>
        <begin position="59"/>
        <end position="86"/>
    </location>
</feature>
<comment type="caution">
    <text evidence="4">The sequence shown here is derived from an EMBL/GenBank/DDBJ whole genome shotgun (WGS) entry which is preliminary data.</text>
</comment>
<dbReference type="Proteomes" id="UP000019494">
    <property type="component" value="Unassembled WGS sequence"/>
</dbReference>
<dbReference type="Gene3D" id="3.10.350.10">
    <property type="entry name" value="LysM domain"/>
    <property type="match status" value="2"/>
</dbReference>
<evidence type="ECO:0000313" key="4">
    <source>
        <dbReference type="EMBL" id="EWT06796.1"/>
    </source>
</evidence>
<dbReference type="RefSeq" id="WP_034714670.1">
    <property type="nucleotide sequence ID" value="NZ_AWQS01000032.1"/>
</dbReference>
<evidence type="ECO:0000256" key="2">
    <source>
        <dbReference type="SAM" id="Phobius"/>
    </source>
</evidence>
<keyword evidence="5" id="KW-1185">Reference proteome</keyword>
<organism evidence="4 5">
    <name type="scientific">Intrasporangium chromatireducens Q5-1</name>
    <dbReference type="NCBI Taxonomy" id="584657"/>
    <lineage>
        <taxon>Bacteria</taxon>
        <taxon>Bacillati</taxon>
        <taxon>Actinomycetota</taxon>
        <taxon>Actinomycetes</taxon>
        <taxon>Micrococcales</taxon>
        <taxon>Intrasporangiaceae</taxon>
        <taxon>Intrasporangium</taxon>
    </lineage>
</organism>
<feature type="domain" description="LysM" evidence="3">
    <location>
        <begin position="173"/>
        <end position="223"/>
    </location>
</feature>
<dbReference type="SMART" id="SM00257">
    <property type="entry name" value="LysM"/>
    <property type="match status" value="2"/>
</dbReference>
<dbReference type="PROSITE" id="PS51782">
    <property type="entry name" value="LYSM"/>
    <property type="match status" value="2"/>
</dbReference>
<dbReference type="PANTHER" id="PTHR34700:SF4">
    <property type="entry name" value="PHAGE-LIKE ELEMENT PBSX PROTEIN XKDP"/>
    <property type="match status" value="1"/>
</dbReference>